<sequence length="114" mass="12806">MGRKSLAILALFGLVVLASQLHCHDARKLGPFMQYRSSLVLHFQPHNFFVTSYSGVDSNNSYFEKEEDIKNSEEDDTDEEEEGEGEGLKEPHPADELLQTHKADGTKSYILGGY</sequence>
<proteinExistence type="predicted"/>
<protein>
    <submittedName>
        <fullName evidence="3">Uncharacterized protein</fullName>
    </submittedName>
</protein>
<feature type="region of interest" description="Disordered" evidence="1">
    <location>
        <begin position="55"/>
        <end position="114"/>
    </location>
</feature>
<keyword evidence="2" id="KW-0732">Signal</keyword>
<gene>
    <name evidence="3" type="ORF">KI387_012170</name>
</gene>
<evidence type="ECO:0000313" key="4">
    <source>
        <dbReference type="Proteomes" id="UP000824469"/>
    </source>
</evidence>
<keyword evidence="4" id="KW-1185">Reference proteome</keyword>
<feature type="compositionally biased region" description="Acidic residues" evidence="1">
    <location>
        <begin position="73"/>
        <end position="85"/>
    </location>
</feature>
<name>A0AA38CIB8_TAXCH</name>
<dbReference type="AlphaFoldDB" id="A0AA38CIB8"/>
<evidence type="ECO:0000256" key="1">
    <source>
        <dbReference type="SAM" id="MobiDB-lite"/>
    </source>
</evidence>
<comment type="caution">
    <text evidence="3">The sequence shown here is derived from an EMBL/GenBank/DDBJ whole genome shotgun (WGS) entry which is preliminary data.</text>
</comment>
<reference evidence="3 4" key="1">
    <citation type="journal article" date="2021" name="Nat. Plants">
        <title>The Taxus genome provides insights into paclitaxel biosynthesis.</title>
        <authorList>
            <person name="Xiong X."/>
            <person name="Gou J."/>
            <person name="Liao Q."/>
            <person name="Li Y."/>
            <person name="Zhou Q."/>
            <person name="Bi G."/>
            <person name="Li C."/>
            <person name="Du R."/>
            <person name="Wang X."/>
            <person name="Sun T."/>
            <person name="Guo L."/>
            <person name="Liang H."/>
            <person name="Lu P."/>
            <person name="Wu Y."/>
            <person name="Zhang Z."/>
            <person name="Ro D.K."/>
            <person name="Shang Y."/>
            <person name="Huang S."/>
            <person name="Yan J."/>
        </authorList>
    </citation>
    <scope>NUCLEOTIDE SEQUENCE [LARGE SCALE GENOMIC DNA]</scope>
    <source>
        <strain evidence="3">Ta-2019</strain>
    </source>
</reference>
<feature type="signal peptide" evidence="2">
    <location>
        <begin position="1"/>
        <end position="18"/>
    </location>
</feature>
<evidence type="ECO:0000313" key="3">
    <source>
        <dbReference type="EMBL" id="KAH9300587.1"/>
    </source>
</evidence>
<dbReference type="Proteomes" id="UP000824469">
    <property type="component" value="Unassembled WGS sequence"/>
</dbReference>
<organism evidence="3 4">
    <name type="scientific">Taxus chinensis</name>
    <name type="common">Chinese yew</name>
    <name type="synonym">Taxus wallichiana var. chinensis</name>
    <dbReference type="NCBI Taxonomy" id="29808"/>
    <lineage>
        <taxon>Eukaryota</taxon>
        <taxon>Viridiplantae</taxon>
        <taxon>Streptophyta</taxon>
        <taxon>Embryophyta</taxon>
        <taxon>Tracheophyta</taxon>
        <taxon>Spermatophyta</taxon>
        <taxon>Pinopsida</taxon>
        <taxon>Pinidae</taxon>
        <taxon>Conifers II</taxon>
        <taxon>Cupressales</taxon>
        <taxon>Taxaceae</taxon>
        <taxon>Taxus</taxon>
    </lineage>
</organism>
<feature type="compositionally biased region" description="Basic and acidic residues" evidence="1">
    <location>
        <begin position="63"/>
        <end position="72"/>
    </location>
</feature>
<feature type="compositionally biased region" description="Basic and acidic residues" evidence="1">
    <location>
        <begin position="86"/>
        <end position="105"/>
    </location>
</feature>
<feature type="chain" id="PRO_5041465979" evidence="2">
    <location>
        <begin position="19"/>
        <end position="114"/>
    </location>
</feature>
<accession>A0AA38CIB8</accession>
<dbReference type="EMBL" id="JAHRHJ020000009">
    <property type="protein sequence ID" value="KAH9300587.1"/>
    <property type="molecule type" value="Genomic_DNA"/>
</dbReference>
<dbReference type="OMA" id="KRIHEPH"/>
<evidence type="ECO:0000256" key="2">
    <source>
        <dbReference type="SAM" id="SignalP"/>
    </source>
</evidence>